<protein>
    <submittedName>
        <fullName evidence="1">Uncharacterized protein</fullName>
    </submittedName>
</protein>
<proteinExistence type="predicted"/>
<organism evidence="1 2">
    <name type="scientific">Candidatus Wallbacteria bacterium HGW-Wallbacteria-1</name>
    <dbReference type="NCBI Taxonomy" id="2013854"/>
    <lineage>
        <taxon>Bacteria</taxon>
        <taxon>Candidatus Walliibacteriota</taxon>
    </lineage>
</organism>
<gene>
    <name evidence="1" type="ORF">CVV64_04420</name>
</gene>
<dbReference type="Proteomes" id="UP000233256">
    <property type="component" value="Unassembled WGS sequence"/>
</dbReference>
<comment type="caution">
    <text evidence="1">The sequence shown here is derived from an EMBL/GenBank/DDBJ whole genome shotgun (WGS) entry which is preliminary data.</text>
</comment>
<accession>A0A2N1PRX3</accession>
<dbReference type="EMBL" id="PGXC01000003">
    <property type="protein sequence ID" value="PKK91022.1"/>
    <property type="molecule type" value="Genomic_DNA"/>
</dbReference>
<dbReference type="Gene3D" id="2.120.10.30">
    <property type="entry name" value="TolB, C-terminal domain"/>
    <property type="match status" value="1"/>
</dbReference>
<dbReference type="InterPro" id="IPR011042">
    <property type="entry name" value="6-blade_b-propeller_TolB-like"/>
</dbReference>
<name>A0A2N1PRX3_9BACT</name>
<evidence type="ECO:0000313" key="2">
    <source>
        <dbReference type="Proteomes" id="UP000233256"/>
    </source>
</evidence>
<dbReference type="SUPFAM" id="SSF69322">
    <property type="entry name" value="Tricorn protease domain 2"/>
    <property type="match status" value="1"/>
</dbReference>
<dbReference type="AlphaFoldDB" id="A0A2N1PRX3"/>
<evidence type="ECO:0000313" key="1">
    <source>
        <dbReference type="EMBL" id="PKK91022.1"/>
    </source>
</evidence>
<sequence>MKEFSHRVKNRKNGILLLLVVMFYIVIDSGMALCMEKSSPTPYPCLAIRKNTVSNSSEMILLSGNRTAHLFTAAEIKTPVFSRDLKSIFFSCNASGSMEIWSLDLETRESRQLTKHGKGFAAFNPSPDSNGDYIVYSLAGPLMDSESNISSDPAFSPSSIWYITLSDFKSSSIISSPQFDNGPVIRFTQPRVAENGEYIIFTRSSLPFRGAISFDSMEVMKTTIRLNNNRLVSDSMEKLAGGNSGYTAEGESLGYMALCASPMMDGSVIFLASEGRTDTRIMNWKDGKIREIINSGNEIFTAPTARGENILLAAIGEDGRKWVMYSTVTGQRVVVTDESMEYVGF</sequence>
<reference evidence="1 2" key="1">
    <citation type="journal article" date="2017" name="ISME J.">
        <title>Potential for microbial H2 and metal transformations associated with novel bacteria and archaea in deep terrestrial subsurface sediments.</title>
        <authorList>
            <person name="Hernsdorf A.W."/>
            <person name="Amano Y."/>
            <person name="Miyakawa K."/>
            <person name="Ise K."/>
            <person name="Suzuki Y."/>
            <person name="Anantharaman K."/>
            <person name="Probst A."/>
            <person name="Burstein D."/>
            <person name="Thomas B.C."/>
            <person name="Banfield J.F."/>
        </authorList>
    </citation>
    <scope>NUCLEOTIDE SEQUENCE [LARGE SCALE GENOMIC DNA]</scope>
    <source>
        <strain evidence="1">HGW-Wallbacteria-1</strain>
    </source>
</reference>